<dbReference type="NCBIfam" id="NF000996">
    <property type="entry name" value="PRK00105.1"/>
    <property type="match status" value="1"/>
</dbReference>
<accession>A0A1T4WZX9</accession>
<evidence type="ECO:0000256" key="4">
    <source>
        <dbReference type="ARBA" id="ARBA00011991"/>
    </source>
</evidence>
<dbReference type="EMBL" id="FUYH01000005">
    <property type="protein sequence ID" value="SKA82900.1"/>
    <property type="molecule type" value="Genomic_DNA"/>
</dbReference>
<dbReference type="InterPro" id="IPR036087">
    <property type="entry name" value="Nict_dMeBzImd_PRibTrfase_sf"/>
</dbReference>
<protein>
    <recommendedName>
        <fullName evidence="5 11">Nicotinate-nucleotide--dimethylbenzimidazole phosphoribosyltransferase</fullName>
        <shortName evidence="11">NN:DBI PRT</shortName>
        <ecNumber evidence="4 11">2.4.2.21</ecNumber>
    </recommendedName>
    <alternativeName>
        <fullName evidence="9 11">N(1)-alpha-phosphoribosyltransferase</fullName>
    </alternativeName>
</protein>
<comment type="catalytic activity">
    <reaction evidence="10 11">
        <text>5,6-dimethylbenzimidazole + nicotinate beta-D-ribonucleotide = alpha-ribazole 5'-phosphate + nicotinate + H(+)</text>
        <dbReference type="Rhea" id="RHEA:11196"/>
        <dbReference type="ChEBI" id="CHEBI:15378"/>
        <dbReference type="ChEBI" id="CHEBI:15890"/>
        <dbReference type="ChEBI" id="CHEBI:32544"/>
        <dbReference type="ChEBI" id="CHEBI:57502"/>
        <dbReference type="ChEBI" id="CHEBI:57918"/>
        <dbReference type="EC" id="2.4.2.21"/>
    </reaction>
</comment>
<dbReference type="GO" id="GO:0009236">
    <property type="term" value="P:cobalamin biosynthetic process"/>
    <property type="evidence" value="ECO:0007669"/>
    <property type="project" value="UniProtKB-UniRule"/>
</dbReference>
<evidence type="ECO:0000256" key="3">
    <source>
        <dbReference type="ARBA" id="ARBA00007110"/>
    </source>
</evidence>
<evidence type="ECO:0000256" key="5">
    <source>
        <dbReference type="ARBA" id="ARBA00015486"/>
    </source>
</evidence>
<dbReference type="NCBIfam" id="TIGR03160">
    <property type="entry name" value="cobT_DBIPRT"/>
    <property type="match status" value="1"/>
</dbReference>
<keyword evidence="7 11" id="KW-0328">Glycosyltransferase</keyword>
<dbReference type="RefSeq" id="WP_078695829.1">
    <property type="nucleotide sequence ID" value="NZ_FUYH01000005.1"/>
</dbReference>
<dbReference type="PANTHER" id="PTHR43463:SF1">
    <property type="entry name" value="NICOTINATE-NUCLEOTIDE--DIMETHYLBENZIMIDAZOLE PHOSPHORIBOSYLTRANSFERASE"/>
    <property type="match status" value="1"/>
</dbReference>
<evidence type="ECO:0000313" key="13">
    <source>
        <dbReference type="Proteomes" id="UP000190105"/>
    </source>
</evidence>
<dbReference type="InterPro" id="IPR017846">
    <property type="entry name" value="Nict_dMeBzImd_PRibTrfase_bact"/>
</dbReference>
<dbReference type="Proteomes" id="UP000190105">
    <property type="component" value="Unassembled WGS sequence"/>
</dbReference>
<dbReference type="EC" id="2.4.2.21" evidence="4 11"/>
<dbReference type="OrthoDB" id="9781491at2"/>
<keyword evidence="6 11" id="KW-0169">Cobalamin biosynthesis</keyword>
<dbReference type="SUPFAM" id="SSF52733">
    <property type="entry name" value="Nicotinate mononucleotide:5,6-dimethylbenzimidazole phosphoribosyltransferase (CobT)"/>
    <property type="match status" value="1"/>
</dbReference>
<evidence type="ECO:0000256" key="1">
    <source>
        <dbReference type="ARBA" id="ARBA00002197"/>
    </source>
</evidence>
<evidence type="ECO:0000256" key="11">
    <source>
        <dbReference type="HAMAP-Rule" id="MF_00230"/>
    </source>
</evidence>
<comment type="similarity">
    <text evidence="3 11">Belongs to the CobT family.</text>
</comment>
<reference evidence="13" key="1">
    <citation type="submission" date="2017-02" db="EMBL/GenBank/DDBJ databases">
        <authorList>
            <person name="Varghese N."/>
            <person name="Submissions S."/>
        </authorList>
    </citation>
    <scope>NUCLEOTIDE SEQUENCE [LARGE SCALE GENOMIC DNA]</scope>
    <source>
        <strain evidence="13">USBA 833</strain>
    </source>
</reference>
<comment type="pathway">
    <text evidence="2 11">Nucleoside biosynthesis; alpha-ribazole biosynthesis; alpha-ribazole from 5,6-dimethylbenzimidazole: step 1/2.</text>
</comment>
<evidence type="ECO:0000256" key="9">
    <source>
        <dbReference type="ARBA" id="ARBA00030686"/>
    </source>
</evidence>
<dbReference type="CDD" id="cd02439">
    <property type="entry name" value="DMB-PRT_CobT"/>
    <property type="match status" value="1"/>
</dbReference>
<gene>
    <name evidence="11" type="primary">cobT</name>
    <name evidence="12" type="ORF">SAMN05443428_1054</name>
</gene>
<dbReference type="FunFam" id="3.40.50.10210:FF:000001">
    <property type="entry name" value="Nicotinate-nucleotide--dimethylbenzimidazole phosphoribosyltransferase"/>
    <property type="match status" value="1"/>
</dbReference>
<dbReference type="GO" id="GO:0008939">
    <property type="term" value="F:nicotinate-nucleotide-dimethylbenzimidazole phosphoribosyltransferase activity"/>
    <property type="evidence" value="ECO:0007669"/>
    <property type="project" value="UniProtKB-UniRule"/>
</dbReference>
<dbReference type="InterPro" id="IPR023195">
    <property type="entry name" value="Nict_dMeBzImd_PRibTrfase_N"/>
</dbReference>
<dbReference type="InterPro" id="IPR003200">
    <property type="entry name" value="Nict_dMeBzImd_PRibTrfase"/>
</dbReference>
<dbReference type="UniPathway" id="UPA00061">
    <property type="reaction ID" value="UER00516"/>
</dbReference>
<feature type="active site" description="Proton acceptor" evidence="11">
    <location>
        <position position="317"/>
    </location>
</feature>
<comment type="function">
    <text evidence="1 11">Catalyzes the synthesis of alpha-ribazole-5'-phosphate from nicotinate mononucleotide (NAMN) and 5,6-dimethylbenzimidazole (DMB).</text>
</comment>
<dbReference type="PANTHER" id="PTHR43463">
    <property type="entry name" value="NICOTINATE-NUCLEOTIDE--DIMETHYLBENZIMIDAZOLE PHOSPHORIBOSYLTRANSFERASE"/>
    <property type="match status" value="1"/>
</dbReference>
<evidence type="ECO:0000313" key="12">
    <source>
        <dbReference type="EMBL" id="SKA82900.1"/>
    </source>
</evidence>
<evidence type="ECO:0000256" key="6">
    <source>
        <dbReference type="ARBA" id="ARBA00022573"/>
    </source>
</evidence>
<dbReference type="Gene3D" id="3.40.50.10210">
    <property type="match status" value="1"/>
</dbReference>
<evidence type="ECO:0000256" key="8">
    <source>
        <dbReference type="ARBA" id="ARBA00022679"/>
    </source>
</evidence>
<evidence type="ECO:0000256" key="10">
    <source>
        <dbReference type="ARBA" id="ARBA00047340"/>
    </source>
</evidence>
<sequence length="355" mass="38202">MELLNSTLKQIEPLYEDSVKEAVKRLDNLAKPIGSLGYLEDIASKMAGITGKVHNEIKKKNIIIMCADNGVVEEGVSACPQYITAILTNNATKGIMGVSVLSNFAKSDTTVVDIGVKADFNDLKIINKKIDYGTNNMLKGPAMTREQAIKAIETGIEIVDNLVKEGYDLLGTGELGIGNTTTSAAILSVLSDIDSDIIVGKGAGLTLEQYENKKRVVKKSIEVNKPDKDDVIDVISKVGGFDIAGLCGCFLGAAKNRVPIVIDGFISSAAALCAYKLNPISRDYMFPSHLSAEPGAVYMMKELNLEPMLNLKMRLGEGSGCPLAFNIIEAALEIINKMGTFEDAMINSDFLVDIR</sequence>
<dbReference type="Gene3D" id="1.10.1610.10">
    <property type="match status" value="1"/>
</dbReference>
<proteinExistence type="inferred from homology"/>
<name>A0A1T4WZX9_9CLOT</name>
<dbReference type="HAMAP" id="MF_00230">
    <property type="entry name" value="CobT"/>
    <property type="match status" value="1"/>
</dbReference>
<dbReference type="STRING" id="1147123.SAMN05443428_1054"/>
<keyword evidence="13" id="KW-1185">Reference proteome</keyword>
<dbReference type="Pfam" id="PF02277">
    <property type="entry name" value="DBI_PRT"/>
    <property type="match status" value="1"/>
</dbReference>
<dbReference type="AlphaFoldDB" id="A0A1T4WZX9"/>
<organism evidence="12 13">
    <name type="scientific">Caloramator quimbayensis</name>
    <dbReference type="NCBI Taxonomy" id="1147123"/>
    <lineage>
        <taxon>Bacteria</taxon>
        <taxon>Bacillati</taxon>
        <taxon>Bacillota</taxon>
        <taxon>Clostridia</taxon>
        <taxon>Eubacteriales</taxon>
        <taxon>Clostridiaceae</taxon>
        <taxon>Caloramator</taxon>
    </lineage>
</organism>
<evidence type="ECO:0000256" key="7">
    <source>
        <dbReference type="ARBA" id="ARBA00022676"/>
    </source>
</evidence>
<keyword evidence="8 11" id="KW-0808">Transferase</keyword>
<evidence type="ECO:0000256" key="2">
    <source>
        <dbReference type="ARBA" id="ARBA00005049"/>
    </source>
</evidence>